<keyword evidence="2" id="KW-1133">Transmembrane helix</keyword>
<dbReference type="AlphaFoldDB" id="A0A561WLL5"/>
<name>A0A561WLL5_ACTTI</name>
<feature type="compositionally biased region" description="Low complexity" evidence="1">
    <location>
        <begin position="129"/>
        <end position="143"/>
    </location>
</feature>
<protein>
    <recommendedName>
        <fullName evidence="5">F5/8 type C domain-containing protein</fullName>
    </recommendedName>
</protein>
<dbReference type="SUPFAM" id="SSF49785">
    <property type="entry name" value="Galactose-binding domain-like"/>
    <property type="match status" value="1"/>
</dbReference>
<evidence type="ECO:0000313" key="3">
    <source>
        <dbReference type="EMBL" id="TWG24745.1"/>
    </source>
</evidence>
<dbReference type="Gene3D" id="2.60.120.260">
    <property type="entry name" value="Galactose-binding domain-like"/>
    <property type="match status" value="1"/>
</dbReference>
<proteinExistence type="predicted"/>
<feature type="compositionally biased region" description="Low complexity" evidence="1">
    <location>
        <begin position="96"/>
        <end position="115"/>
    </location>
</feature>
<evidence type="ECO:0000256" key="1">
    <source>
        <dbReference type="SAM" id="MobiDB-lite"/>
    </source>
</evidence>
<sequence length="441" mass="46309">MTLCDNCGSPVTPGDAFCGVCGAFLDWAAAAPRPAASGPVAAVPAGPGAVPEAPVSEPRPAASGLVGAVPEAPVSEPRPAASGLVGAVPEVPVSEPRPAASGPVAAVPEAPVSEPRPAEEEAASPEPPAAAETPQEAPRETPATPEPEEPDPQRRAAALVIPVAEATLRPIADPIVVPKDPTADQPGAVQPGRPVAPRPVLREFADVPDMAGEVTCPNCEARNPADRAFCRRCGHSLRAERAVERTRRRFRLRLPRNRGRLRRLLAVLAVLALLVALVWAGVQYGPRMVDAVRDRTATPKLVTPDAVTASSSARGHGPSLISDGLNNRYWAPAEGKGKGAWVELTFDKPIRVLNLIVHGGVSPQQQKYAGQGRPADVLLTLWTPDGKHTDRELHLVDRSGPQTFEMAVGDVTRMRLTVRSGYGLTGGKVPAIAEIEVFKRP</sequence>
<accession>A0A561WLL5</accession>
<dbReference type="InterPro" id="IPR008979">
    <property type="entry name" value="Galactose-bd-like_sf"/>
</dbReference>
<keyword evidence="4" id="KW-1185">Reference proteome</keyword>
<feature type="region of interest" description="Disordered" evidence="1">
    <location>
        <begin position="94"/>
        <end position="154"/>
    </location>
</feature>
<feature type="region of interest" description="Disordered" evidence="1">
    <location>
        <begin position="175"/>
        <end position="196"/>
    </location>
</feature>
<feature type="region of interest" description="Disordered" evidence="1">
    <location>
        <begin position="36"/>
        <end position="64"/>
    </location>
</feature>
<dbReference type="Proteomes" id="UP000320239">
    <property type="component" value="Unassembled WGS sequence"/>
</dbReference>
<dbReference type="NCBIfam" id="NF047619">
    <property type="entry name" value="NADase_discoid"/>
    <property type="match status" value="1"/>
</dbReference>
<evidence type="ECO:0000313" key="4">
    <source>
        <dbReference type="Proteomes" id="UP000320239"/>
    </source>
</evidence>
<keyword evidence="2" id="KW-0812">Transmembrane</keyword>
<dbReference type="Gene3D" id="4.10.1060.50">
    <property type="match status" value="1"/>
</dbReference>
<dbReference type="InterPro" id="IPR057561">
    <property type="entry name" value="NADase_transloc"/>
</dbReference>
<feature type="compositionally biased region" description="Low complexity" evidence="1">
    <location>
        <begin position="36"/>
        <end position="55"/>
    </location>
</feature>
<reference evidence="3 4" key="1">
    <citation type="submission" date="2019-06" db="EMBL/GenBank/DDBJ databases">
        <title>Sequencing the genomes of 1000 actinobacteria strains.</title>
        <authorList>
            <person name="Klenk H.-P."/>
        </authorList>
    </citation>
    <scope>NUCLEOTIDE SEQUENCE [LARGE SCALE GENOMIC DNA]</scope>
    <source>
        <strain evidence="3 4">DSM 43866</strain>
    </source>
</reference>
<dbReference type="InterPro" id="IPR038587">
    <property type="entry name" value="Ribosomal_eL40_sf"/>
</dbReference>
<evidence type="ECO:0008006" key="5">
    <source>
        <dbReference type="Google" id="ProtNLM"/>
    </source>
</evidence>
<gene>
    <name evidence="3" type="ORF">FHX34_1021305</name>
</gene>
<feature type="transmembrane region" description="Helical" evidence="2">
    <location>
        <begin position="261"/>
        <end position="282"/>
    </location>
</feature>
<keyword evidence="2" id="KW-0472">Membrane</keyword>
<evidence type="ECO:0000256" key="2">
    <source>
        <dbReference type="SAM" id="Phobius"/>
    </source>
</evidence>
<organism evidence="3 4">
    <name type="scientific">Actinoplanes teichomyceticus</name>
    <dbReference type="NCBI Taxonomy" id="1867"/>
    <lineage>
        <taxon>Bacteria</taxon>
        <taxon>Bacillati</taxon>
        <taxon>Actinomycetota</taxon>
        <taxon>Actinomycetes</taxon>
        <taxon>Micromonosporales</taxon>
        <taxon>Micromonosporaceae</taxon>
        <taxon>Actinoplanes</taxon>
    </lineage>
</organism>
<comment type="caution">
    <text evidence="3">The sequence shown here is derived from an EMBL/GenBank/DDBJ whole genome shotgun (WGS) entry which is preliminary data.</text>
</comment>
<dbReference type="EMBL" id="VIWY01000002">
    <property type="protein sequence ID" value="TWG24745.1"/>
    <property type="molecule type" value="Genomic_DNA"/>
</dbReference>